<dbReference type="AlphaFoldDB" id="A0A8S3XTA6"/>
<evidence type="ECO:0000259" key="1">
    <source>
        <dbReference type="PROSITE" id="PS50878"/>
    </source>
</evidence>
<feature type="domain" description="Reverse transcriptase" evidence="1">
    <location>
        <begin position="92"/>
        <end position="325"/>
    </location>
</feature>
<dbReference type="Proteomes" id="UP000691718">
    <property type="component" value="Unassembled WGS sequence"/>
</dbReference>
<proteinExistence type="predicted"/>
<dbReference type="CDD" id="cd01650">
    <property type="entry name" value="RT_nLTR_like"/>
    <property type="match status" value="1"/>
</dbReference>
<name>A0A8S3XTA6_PARAO</name>
<dbReference type="OrthoDB" id="410104at2759"/>
<dbReference type="InterPro" id="IPR000477">
    <property type="entry name" value="RT_dom"/>
</dbReference>
<evidence type="ECO:0000313" key="2">
    <source>
        <dbReference type="EMBL" id="CAG5039360.1"/>
    </source>
</evidence>
<gene>
    <name evidence="2" type="ORF">PAPOLLO_LOCUS21611</name>
</gene>
<dbReference type="EMBL" id="CAJQZP010001331">
    <property type="protein sequence ID" value="CAG5039360.1"/>
    <property type="molecule type" value="Genomic_DNA"/>
</dbReference>
<dbReference type="PANTHER" id="PTHR19446">
    <property type="entry name" value="REVERSE TRANSCRIPTASES"/>
    <property type="match status" value="1"/>
</dbReference>
<organism evidence="2 3">
    <name type="scientific">Parnassius apollo</name>
    <name type="common">Apollo butterfly</name>
    <name type="synonym">Papilio apollo</name>
    <dbReference type="NCBI Taxonomy" id="110799"/>
    <lineage>
        <taxon>Eukaryota</taxon>
        <taxon>Metazoa</taxon>
        <taxon>Ecdysozoa</taxon>
        <taxon>Arthropoda</taxon>
        <taxon>Hexapoda</taxon>
        <taxon>Insecta</taxon>
        <taxon>Pterygota</taxon>
        <taxon>Neoptera</taxon>
        <taxon>Endopterygota</taxon>
        <taxon>Lepidoptera</taxon>
        <taxon>Glossata</taxon>
        <taxon>Ditrysia</taxon>
        <taxon>Papilionoidea</taxon>
        <taxon>Papilionidae</taxon>
        <taxon>Parnassiinae</taxon>
        <taxon>Parnassini</taxon>
        <taxon>Parnassius</taxon>
        <taxon>Parnassius</taxon>
    </lineage>
</organism>
<dbReference type="PROSITE" id="PS50878">
    <property type="entry name" value="RT_POL"/>
    <property type="match status" value="1"/>
</dbReference>
<accession>A0A8S3XTA6</accession>
<sequence length="325" mass="37825">MKNDSGKWNHRRSGILDIATSYYKRLYESNTTEDEIDLVDTSNIPNILQAEVEKAIDTQKVDKTPGPDGISNEILRQGKEVLAPVLTNIFNNIINTEIIPQQWTESNIILVYKKGDKHEIGNYRPVSIMSNIYKIFAKMILKRIERTRDEQQPIEQVGFRKDYSVIDHIHVVRQVIEKYNEYQLTYYIAFIDYSKAFDSLLHKNIWEALVEQGIELKYIRLIKNVYSHSTARIQLDKATPFPQNCSLYSSIFRKLNWENLGINIDGTSLTHLRFADDIVLFAKTPEAINKMIEDLSIESERVGLKLNPEKTRVMTNGEKYRNQLH</sequence>
<reference evidence="2" key="1">
    <citation type="submission" date="2021-04" db="EMBL/GenBank/DDBJ databases">
        <authorList>
            <person name="Tunstrom K."/>
        </authorList>
    </citation>
    <scope>NUCLEOTIDE SEQUENCE</scope>
</reference>
<keyword evidence="3" id="KW-1185">Reference proteome</keyword>
<dbReference type="Pfam" id="PF00078">
    <property type="entry name" value="RVT_1"/>
    <property type="match status" value="1"/>
</dbReference>
<evidence type="ECO:0000313" key="3">
    <source>
        <dbReference type="Proteomes" id="UP000691718"/>
    </source>
</evidence>
<protein>
    <submittedName>
        <fullName evidence="2">(apollo) hypothetical protein</fullName>
    </submittedName>
</protein>
<comment type="caution">
    <text evidence="2">The sequence shown here is derived from an EMBL/GenBank/DDBJ whole genome shotgun (WGS) entry which is preliminary data.</text>
</comment>